<accession>A0AAN9APX1</accession>
<comment type="subcellular location">
    <subcellularLocation>
        <location evidence="1">Membrane</location>
        <topology evidence="1">Multi-pass membrane protein</topology>
    </subcellularLocation>
</comment>
<dbReference type="GO" id="GO:0016020">
    <property type="term" value="C:membrane"/>
    <property type="evidence" value="ECO:0007669"/>
    <property type="project" value="UniProtKB-SubCell"/>
</dbReference>
<feature type="region of interest" description="Disordered" evidence="8">
    <location>
        <begin position="255"/>
        <end position="320"/>
    </location>
</feature>
<evidence type="ECO:0000313" key="10">
    <source>
        <dbReference type="EMBL" id="KAK7090967.1"/>
    </source>
</evidence>
<feature type="transmembrane region" description="Helical" evidence="9">
    <location>
        <begin position="90"/>
        <end position="109"/>
    </location>
</feature>
<comment type="similarity">
    <text evidence="7">Belongs to the MPDU1 (TC 2.A.43.3) family.</text>
</comment>
<proteinExistence type="inferred from homology"/>
<evidence type="ECO:0000256" key="5">
    <source>
        <dbReference type="ARBA" id="ARBA00022989"/>
    </source>
</evidence>
<keyword evidence="11" id="KW-1185">Reference proteome</keyword>
<protein>
    <submittedName>
        <fullName evidence="10">Uncharacterized protein</fullName>
    </submittedName>
</protein>
<evidence type="ECO:0000313" key="11">
    <source>
        <dbReference type="Proteomes" id="UP001374579"/>
    </source>
</evidence>
<keyword evidence="2" id="KW-0813">Transport</keyword>
<evidence type="ECO:0000256" key="2">
    <source>
        <dbReference type="ARBA" id="ARBA00022448"/>
    </source>
</evidence>
<evidence type="ECO:0000256" key="4">
    <source>
        <dbReference type="ARBA" id="ARBA00022737"/>
    </source>
</evidence>
<evidence type="ECO:0000256" key="8">
    <source>
        <dbReference type="SAM" id="MobiDB-lite"/>
    </source>
</evidence>
<dbReference type="EMBL" id="JBAMIC010000024">
    <property type="protein sequence ID" value="KAK7090967.1"/>
    <property type="molecule type" value="Genomic_DNA"/>
</dbReference>
<feature type="compositionally biased region" description="Low complexity" evidence="8">
    <location>
        <begin position="274"/>
        <end position="288"/>
    </location>
</feature>
<name>A0AAN9APX1_9CAEN</name>
<keyword evidence="3 9" id="KW-0812">Transmembrane</keyword>
<reference evidence="10 11" key="1">
    <citation type="submission" date="2024-02" db="EMBL/GenBank/DDBJ databases">
        <title>Chromosome-scale genome assembly of the rough periwinkle Littorina saxatilis.</title>
        <authorList>
            <person name="De Jode A."/>
            <person name="Faria R."/>
            <person name="Formenti G."/>
            <person name="Sims Y."/>
            <person name="Smith T.P."/>
            <person name="Tracey A."/>
            <person name="Wood J.M.D."/>
            <person name="Zagrodzka Z.B."/>
            <person name="Johannesson K."/>
            <person name="Butlin R.K."/>
            <person name="Leder E.H."/>
        </authorList>
    </citation>
    <scope>NUCLEOTIDE SEQUENCE [LARGE SCALE GENOMIC DNA]</scope>
    <source>
        <strain evidence="10">Snail1</strain>
        <tissue evidence="10">Muscle</tissue>
    </source>
</reference>
<organism evidence="10 11">
    <name type="scientific">Littorina saxatilis</name>
    <dbReference type="NCBI Taxonomy" id="31220"/>
    <lineage>
        <taxon>Eukaryota</taxon>
        <taxon>Metazoa</taxon>
        <taxon>Spiralia</taxon>
        <taxon>Lophotrochozoa</taxon>
        <taxon>Mollusca</taxon>
        <taxon>Gastropoda</taxon>
        <taxon>Caenogastropoda</taxon>
        <taxon>Littorinimorpha</taxon>
        <taxon>Littorinoidea</taxon>
        <taxon>Littorinidae</taxon>
        <taxon>Littorina</taxon>
    </lineage>
</organism>
<sequence>MWRSTVEPLRMSSPVAIPIPIMTTTRPLTDFLLPSYGFHDVMQHWDVETGLSSLSSLTRVIGYLLVITTSGLQIPHIIKVLRSRNCEGVSVLSVAILLHSSSANVAYCINKNFSLSTWAESVPLMAQYITLMCLLLLYRGQQRNMLVFVVLYVLMMLPLMLGVVPGHVVCYLKVLTLPLTLLGKVDHIYNAYKRGGTGQMSKSSIFLLNMRSVGRLLTSLLDARDTVLVLCYAHACFWNTLITCQTVYYSHRRRRRMREERKRREGERETVARGDSSASESSGSSSSDSDSEIGVETIRRRRRYNGFTPTVDGGAGVPRN</sequence>
<feature type="transmembrane region" description="Helical" evidence="9">
    <location>
        <begin position="227"/>
        <end position="249"/>
    </location>
</feature>
<evidence type="ECO:0000256" key="9">
    <source>
        <dbReference type="SAM" id="Phobius"/>
    </source>
</evidence>
<dbReference type="InterPro" id="IPR006603">
    <property type="entry name" value="PQ-loop_rpt"/>
</dbReference>
<dbReference type="Proteomes" id="UP001374579">
    <property type="component" value="Unassembled WGS sequence"/>
</dbReference>
<keyword evidence="5 9" id="KW-1133">Transmembrane helix</keyword>
<dbReference type="PANTHER" id="PTHR12226">
    <property type="entry name" value="MANNOSE-P-DOLICHOL UTILIZATION DEFECT 1 LEC35 -RELATED"/>
    <property type="match status" value="1"/>
</dbReference>
<evidence type="ECO:0000256" key="1">
    <source>
        <dbReference type="ARBA" id="ARBA00004141"/>
    </source>
</evidence>
<dbReference type="Pfam" id="PF04193">
    <property type="entry name" value="PQ-loop"/>
    <property type="match status" value="1"/>
</dbReference>
<evidence type="ECO:0000256" key="7">
    <source>
        <dbReference type="ARBA" id="ARBA00038475"/>
    </source>
</evidence>
<feature type="transmembrane region" description="Helical" evidence="9">
    <location>
        <begin position="145"/>
        <end position="168"/>
    </location>
</feature>
<evidence type="ECO:0000256" key="6">
    <source>
        <dbReference type="ARBA" id="ARBA00023136"/>
    </source>
</evidence>
<gene>
    <name evidence="10" type="ORF">V1264_010696</name>
</gene>
<comment type="caution">
    <text evidence="10">The sequence shown here is derived from an EMBL/GenBank/DDBJ whole genome shotgun (WGS) entry which is preliminary data.</text>
</comment>
<dbReference type="PANTHER" id="PTHR12226:SF2">
    <property type="entry name" value="MANNOSE-P-DOLICHOL UTILIZATION DEFECT 1 PROTEIN"/>
    <property type="match status" value="1"/>
</dbReference>
<keyword evidence="4" id="KW-0677">Repeat</keyword>
<dbReference type="Gene3D" id="1.20.1280.290">
    <property type="match status" value="1"/>
</dbReference>
<dbReference type="AlphaFoldDB" id="A0AAN9APX1"/>
<feature type="transmembrane region" description="Helical" evidence="9">
    <location>
        <begin position="121"/>
        <end position="138"/>
    </location>
</feature>
<feature type="compositionally biased region" description="Basic and acidic residues" evidence="8">
    <location>
        <begin position="257"/>
        <end position="272"/>
    </location>
</feature>
<keyword evidence="6 9" id="KW-0472">Membrane</keyword>
<dbReference type="InterPro" id="IPR016817">
    <property type="entry name" value="MannP-dilichol_defect-1"/>
</dbReference>
<evidence type="ECO:0000256" key="3">
    <source>
        <dbReference type="ARBA" id="ARBA00022692"/>
    </source>
</evidence>